<dbReference type="GO" id="GO:0032259">
    <property type="term" value="P:methylation"/>
    <property type="evidence" value="ECO:0007669"/>
    <property type="project" value="UniProtKB-KW"/>
</dbReference>
<dbReference type="SUPFAM" id="SSF53335">
    <property type="entry name" value="S-adenosyl-L-methionine-dependent methyltransferases"/>
    <property type="match status" value="1"/>
</dbReference>
<feature type="domain" description="Methyltransferase type 12" evidence="1">
    <location>
        <begin position="53"/>
        <end position="145"/>
    </location>
</feature>
<keyword evidence="2" id="KW-0808">Transferase</keyword>
<organism evidence="2 3">
    <name type="scientific">Stackebrandtia endophytica</name>
    <dbReference type="NCBI Taxonomy" id="1496996"/>
    <lineage>
        <taxon>Bacteria</taxon>
        <taxon>Bacillati</taxon>
        <taxon>Actinomycetota</taxon>
        <taxon>Actinomycetes</taxon>
        <taxon>Glycomycetales</taxon>
        <taxon>Glycomycetaceae</taxon>
        <taxon>Stackebrandtia</taxon>
    </lineage>
</organism>
<proteinExistence type="predicted"/>
<dbReference type="CDD" id="cd02440">
    <property type="entry name" value="AdoMet_MTases"/>
    <property type="match status" value="1"/>
</dbReference>
<evidence type="ECO:0000259" key="1">
    <source>
        <dbReference type="Pfam" id="PF08242"/>
    </source>
</evidence>
<evidence type="ECO:0000313" key="3">
    <source>
        <dbReference type="Proteomes" id="UP000317043"/>
    </source>
</evidence>
<dbReference type="Pfam" id="PF08242">
    <property type="entry name" value="Methyltransf_12"/>
    <property type="match status" value="1"/>
</dbReference>
<dbReference type="Proteomes" id="UP000317043">
    <property type="component" value="Unassembled WGS sequence"/>
</dbReference>
<sequence>MPTWGSPTVGNRRTDTIAGMSDWSPYITKTNGMAPRDTYVDAVERFDVPGDAIDLGYGAGNEVMDLLGRGWRVHAIDADPAAEAALRNRAADDAGLRISTMRLNDAPLSSADLIHAGSSLFFTDADRFDTLWGDIVDALNPGGRFVGNLLGPRDSWAGSSTVFSLTREQVESLLTGLEVESLREQDEAGRSMQGPKHWHAFHIIARKPA</sequence>
<gene>
    <name evidence="2" type="ORF">FB566_0440</name>
</gene>
<keyword evidence="2" id="KW-0489">Methyltransferase</keyword>
<dbReference type="OrthoDB" id="9804312at2"/>
<protein>
    <submittedName>
        <fullName evidence="2">Methyltransferase family protein</fullName>
    </submittedName>
</protein>
<dbReference type="InterPro" id="IPR029063">
    <property type="entry name" value="SAM-dependent_MTases_sf"/>
</dbReference>
<reference evidence="2 3" key="1">
    <citation type="submission" date="2019-06" db="EMBL/GenBank/DDBJ databases">
        <title>Sequencing the genomes of 1000 actinobacteria strains.</title>
        <authorList>
            <person name="Klenk H.-P."/>
        </authorList>
    </citation>
    <scope>NUCLEOTIDE SEQUENCE [LARGE SCALE GENOMIC DNA]</scope>
    <source>
        <strain evidence="2 3">DSM 45928</strain>
    </source>
</reference>
<dbReference type="InterPro" id="IPR013217">
    <property type="entry name" value="Methyltransf_12"/>
</dbReference>
<accession>A0A543AQV2</accession>
<dbReference type="GO" id="GO:0008168">
    <property type="term" value="F:methyltransferase activity"/>
    <property type="evidence" value="ECO:0007669"/>
    <property type="project" value="UniProtKB-KW"/>
</dbReference>
<name>A0A543AQV2_9ACTN</name>
<keyword evidence="3" id="KW-1185">Reference proteome</keyword>
<dbReference type="InParanoid" id="A0A543AQV2"/>
<evidence type="ECO:0000313" key="2">
    <source>
        <dbReference type="EMBL" id="TQL74949.1"/>
    </source>
</evidence>
<comment type="caution">
    <text evidence="2">The sequence shown here is derived from an EMBL/GenBank/DDBJ whole genome shotgun (WGS) entry which is preliminary data.</text>
</comment>
<dbReference type="Gene3D" id="3.40.50.150">
    <property type="entry name" value="Vaccinia Virus protein VP39"/>
    <property type="match status" value="1"/>
</dbReference>
<dbReference type="AlphaFoldDB" id="A0A543AQV2"/>
<dbReference type="EMBL" id="VFOW01000001">
    <property type="protein sequence ID" value="TQL74949.1"/>
    <property type="molecule type" value="Genomic_DNA"/>
</dbReference>